<organism evidence="3">
    <name type="scientific">Caldilineaceae bacterium SB0675_bin_29</name>
    <dbReference type="NCBI Taxonomy" id="2605266"/>
    <lineage>
        <taxon>Bacteria</taxon>
        <taxon>Bacillati</taxon>
        <taxon>Chloroflexota</taxon>
        <taxon>Caldilineae</taxon>
        <taxon>Caldilineales</taxon>
        <taxon>Caldilineaceae</taxon>
    </lineage>
</organism>
<feature type="region of interest" description="Disordered" evidence="1">
    <location>
        <begin position="164"/>
        <end position="185"/>
    </location>
</feature>
<comment type="caution">
    <text evidence="3">The sequence shown here is derived from an EMBL/GenBank/DDBJ whole genome shotgun (WGS) entry which is preliminary data.</text>
</comment>
<proteinExistence type="predicted"/>
<name>A0A6B1G5X6_9CHLR</name>
<dbReference type="AlphaFoldDB" id="A0A6B1G5X6"/>
<dbReference type="EMBL" id="VYDA01000678">
    <property type="protein sequence ID" value="MYH63778.1"/>
    <property type="molecule type" value="Genomic_DNA"/>
</dbReference>
<sequence>MDDLIFLASPLCALASTRSPTNGIHKTVERGTARIHHPLCPRAYRDLVVLISQFRQQRRTLSLQDCFRVVAAHQCSGVWEALRRFRELMQSFWQGDREATLTSRFHRKTCDPDSFRSTEFETVEVFRRKTEQRRSEVWILDAIVSTLIVVAFLVAFLWKRRENRTDHPSAQDPPGAQPPTEDSTIEGITGQICSKSGLYRSAEDPNQYVILHEGETFPPSVAEDGVFTRATWEFDTSE</sequence>
<gene>
    <name evidence="3" type="ORF">F4148_19190</name>
</gene>
<evidence type="ECO:0000256" key="1">
    <source>
        <dbReference type="SAM" id="MobiDB-lite"/>
    </source>
</evidence>
<protein>
    <submittedName>
        <fullName evidence="3">Uncharacterized protein</fullName>
    </submittedName>
</protein>
<keyword evidence="2" id="KW-1133">Transmembrane helix</keyword>
<accession>A0A6B1G5X6</accession>
<feature type="transmembrane region" description="Helical" evidence="2">
    <location>
        <begin position="137"/>
        <end position="158"/>
    </location>
</feature>
<keyword evidence="2" id="KW-0472">Membrane</keyword>
<keyword evidence="2" id="KW-0812">Transmembrane</keyword>
<evidence type="ECO:0000256" key="2">
    <source>
        <dbReference type="SAM" id="Phobius"/>
    </source>
</evidence>
<reference evidence="3" key="1">
    <citation type="submission" date="2019-09" db="EMBL/GenBank/DDBJ databases">
        <title>Characterisation of the sponge microbiome using genome-centric metagenomics.</title>
        <authorList>
            <person name="Engelberts J.P."/>
            <person name="Robbins S.J."/>
            <person name="De Goeij J.M."/>
            <person name="Aranda M."/>
            <person name="Bell S.C."/>
            <person name="Webster N.S."/>
        </authorList>
    </citation>
    <scope>NUCLEOTIDE SEQUENCE</scope>
    <source>
        <strain evidence="3">SB0675_bin_29</strain>
    </source>
</reference>
<evidence type="ECO:0000313" key="3">
    <source>
        <dbReference type="EMBL" id="MYH63778.1"/>
    </source>
</evidence>